<evidence type="ECO:0000256" key="1">
    <source>
        <dbReference type="ARBA" id="ARBA00004167"/>
    </source>
</evidence>
<comment type="similarity">
    <text evidence="2">Belongs to the UDP-glycosyltransferase family.</text>
</comment>
<evidence type="ECO:0000313" key="13">
    <source>
        <dbReference type="Proteomes" id="UP001432322"/>
    </source>
</evidence>
<protein>
    <recommendedName>
        <fullName evidence="3">glucuronosyltransferase</fullName>
        <ecNumber evidence="3">2.4.1.17</ecNumber>
    </recommendedName>
</protein>
<evidence type="ECO:0000256" key="2">
    <source>
        <dbReference type="ARBA" id="ARBA00009995"/>
    </source>
</evidence>
<gene>
    <name evidence="12" type="ORF">PFISCL1PPCAC_6543</name>
</gene>
<evidence type="ECO:0000256" key="6">
    <source>
        <dbReference type="ARBA" id="ARBA00022692"/>
    </source>
</evidence>
<dbReference type="PANTHER" id="PTHR48043">
    <property type="entry name" value="EG:EG0003.4 PROTEIN-RELATED"/>
    <property type="match status" value="1"/>
</dbReference>
<keyword evidence="7" id="KW-0732">Signal</keyword>
<dbReference type="EC" id="2.4.1.17" evidence="3"/>
<feature type="non-terminal residue" evidence="12">
    <location>
        <position position="1"/>
    </location>
</feature>
<dbReference type="Gene3D" id="3.40.50.2000">
    <property type="entry name" value="Glycogen Phosphorylase B"/>
    <property type="match status" value="1"/>
</dbReference>
<dbReference type="GO" id="GO:0016020">
    <property type="term" value="C:membrane"/>
    <property type="evidence" value="ECO:0007669"/>
    <property type="project" value="UniProtKB-SubCell"/>
</dbReference>
<evidence type="ECO:0000256" key="8">
    <source>
        <dbReference type="ARBA" id="ARBA00022989"/>
    </source>
</evidence>
<dbReference type="Proteomes" id="UP001432322">
    <property type="component" value="Unassembled WGS sequence"/>
</dbReference>
<organism evidence="12 13">
    <name type="scientific">Pristionchus fissidentatus</name>
    <dbReference type="NCBI Taxonomy" id="1538716"/>
    <lineage>
        <taxon>Eukaryota</taxon>
        <taxon>Metazoa</taxon>
        <taxon>Ecdysozoa</taxon>
        <taxon>Nematoda</taxon>
        <taxon>Chromadorea</taxon>
        <taxon>Rhabditida</taxon>
        <taxon>Rhabditina</taxon>
        <taxon>Diplogasteromorpha</taxon>
        <taxon>Diplogasteroidea</taxon>
        <taxon>Neodiplogasteridae</taxon>
        <taxon>Pristionchus</taxon>
    </lineage>
</organism>
<dbReference type="CDD" id="cd03784">
    <property type="entry name" value="GT1_Gtf-like"/>
    <property type="match status" value="1"/>
</dbReference>
<dbReference type="InterPro" id="IPR002213">
    <property type="entry name" value="UDP_glucos_trans"/>
</dbReference>
<keyword evidence="8 11" id="KW-1133">Transmembrane helix</keyword>
<name>A0AAV5V920_9BILA</name>
<evidence type="ECO:0000256" key="4">
    <source>
        <dbReference type="ARBA" id="ARBA00022676"/>
    </source>
</evidence>
<dbReference type="Pfam" id="PF00201">
    <property type="entry name" value="UDPGT"/>
    <property type="match status" value="1"/>
</dbReference>
<sequence>DAQLREMRLITTVSAAFVLALLSGSNAYKLLVFNPSFSQSINNFLGNIADTLVDAGHDVTSLIPIVNPSLRDGSHKSEKIYVQSTDEVTRITESMNFDDADFFYYNDFDPITSIPFGRGFCHWFNSQCKGVLDERGLVEKLKNEKFDVMIVESFDACGIALSHLIKVKSLITTAGSVPMGPQGEEMGLEPVLSYNPNALISHIDVHSMLSRFWNIYADLVFKLTWYTSRTEIDALFRERFGNEYPAVKEIASDAAFSFINSELLIDFATPMLSRVILIGGIGAKEPRKLDKELDRIVSLRNKTVLISFGSIVTSHTLPIEVKDSIVKTVSQFPEVTFLWKYEKPDDEFAKAALSSTPNLQILLWTPQNDLLADERLTAFITHGGMASTQETALRGKPGLFIPFIGDQPRNSGMMEKNGVGKVYSKYDLSDSKKLIAAVKDLLENESYRENAVRIAAMIRKKPFSAREQLVKTVEFAAQFGPSSALRPKIFDMTWIEFHNADLICVFILVILVSLDLAFYAIRVCLRRFIAVFKVKNE</sequence>
<evidence type="ECO:0000256" key="5">
    <source>
        <dbReference type="ARBA" id="ARBA00022679"/>
    </source>
</evidence>
<dbReference type="EMBL" id="BTSY01000002">
    <property type="protein sequence ID" value="GMT15246.1"/>
    <property type="molecule type" value="Genomic_DNA"/>
</dbReference>
<keyword evidence="13" id="KW-1185">Reference proteome</keyword>
<keyword evidence="9 11" id="KW-0472">Membrane</keyword>
<evidence type="ECO:0000256" key="3">
    <source>
        <dbReference type="ARBA" id="ARBA00012544"/>
    </source>
</evidence>
<dbReference type="AlphaFoldDB" id="A0AAV5V920"/>
<dbReference type="FunFam" id="3.40.50.2000:FF:000038">
    <property type="entry name" value="UDP-GlucuronosylTransferase"/>
    <property type="match status" value="1"/>
</dbReference>
<evidence type="ECO:0000313" key="12">
    <source>
        <dbReference type="EMBL" id="GMT15246.1"/>
    </source>
</evidence>
<dbReference type="GO" id="GO:0015020">
    <property type="term" value="F:glucuronosyltransferase activity"/>
    <property type="evidence" value="ECO:0007669"/>
    <property type="project" value="UniProtKB-EC"/>
</dbReference>
<proteinExistence type="inferred from homology"/>
<keyword evidence="4" id="KW-0328">Glycosyltransferase</keyword>
<keyword evidence="6 11" id="KW-0812">Transmembrane</keyword>
<dbReference type="SUPFAM" id="SSF53756">
    <property type="entry name" value="UDP-Glycosyltransferase/glycogen phosphorylase"/>
    <property type="match status" value="1"/>
</dbReference>
<comment type="catalytic activity">
    <reaction evidence="10">
        <text>glucuronate acceptor + UDP-alpha-D-glucuronate = acceptor beta-D-glucuronoside + UDP + H(+)</text>
        <dbReference type="Rhea" id="RHEA:21032"/>
        <dbReference type="ChEBI" id="CHEBI:15378"/>
        <dbReference type="ChEBI" id="CHEBI:58052"/>
        <dbReference type="ChEBI" id="CHEBI:58223"/>
        <dbReference type="ChEBI" id="CHEBI:132367"/>
        <dbReference type="ChEBI" id="CHEBI:132368"/>
        <dbReference type="EC" id="2.4.1.17"/>
    </reaction>
</comment>
<evidence type="ECO:0000256" key="10">
    <source>
        <dbReference type="ARBA" id="ARBA00047475"/>
    </source>
</evidence>
<reference evidence="12" key="1">
    <citation type="submission" date="2023-10" db="EMBL/GenBank/DDBJ databases">
        <title>Genome assembly of Pristionchus species.</title>
        <authorList>
            <person name="Yoshida K."/>
            <person name="Sommer R.J."/>
        </authorList>
    </citation>
    <scope>NUCLEOTIDE SEQUENCE</scope>
    <source>
        <strain evidence="12">RS5133</strain>
    </source>
</reference>
<keyword evidence="5" id="KW-0808">Transferase</keyword>
<evidence type="ECO:0000256" key="11">
    <source>
        <dbReference type="SAM" id="Phobius"/>
    </source>
</evidence>
<evidence type="ECO:0000256" key="7">
    <source>
        <dbReference type="ARBA" id="ARBA00022729"/>
    </source>
</evidence>
<dbReference type="InterPro" id="IPR050271">
    <property type="entry name" value="UDP-glycosyltransferase"/>
</dbReference>
<feature type="transmembrane region" description="Helical" evidence="11">
    <location>
        <begin position="505"/>
        <end position="525"/>
    </location>
</feature>
<comment type="caution">
    <text evidence="12">The sequence shown here is derived from an EMBL/GenBank/DDBJ whole genome shotgun (WGS) entry which is preliminary data.</text>
</comment>
<dbReference type="PANTHER" id="PTHR48043:SF23">
    <property type="entry name" value="UDP-GLUCURONOSYLTRANSFERASE"/>
    <property type="match status" value="1"/>
</dbReference>
<accession>A0AAV5V920</accession>
<evidence type="ECO:0000256" key="9">
    <source>
        <dbReference type="ARBA" id="ARBA00023136"/>
    </source>
</evidence>
<comment type="subcellular location">
    <subcellularLocation>
        <location evidence="1">Membrane</location>
        <topology evidence="1">Single-pass membrane protein</topology>
    </subcellularLocation>
</comment>